<feature type="region of interest" description="Disordered" evidence="1">
    <location>
        <begin position="80"/>
        <end position="100"/>
    </location>
</feature>
<comment type="caution">
    <text evidence="3">The sequence shown here is derived from an EMBL/GenBank/DDBJ whole genome shotgun (WGS) entry which is preliminary data.</text>
</comment>
<accession>A0ABU8EDS4</accession>
<feature type="compositionally biased region" description="Low complexity" evidence="1">
    <location>
        <begin position="157"/>
        <end position="174"/>
    </location>
</feature>
<evidence type="ECO:0008006" key="5">
    <source>
        <dbReference type="Google" id="ProtNLM"/>
    </source>
</evidence>
<protein>
    <recommendedName>
        <fullName evidence="5">DUF4129 domain-containing protein</fullName>
    </recommendedName>
</protein>
<keyword evidence="4" id="KW-1185">Reference proteome</keyword>
<keyword evidence="2" id="KW-0812">Transmembrane</keyword>
<reference evidence="3 4" key="1">
    <citation type="submission" date="2023-12" db="EMBL/GenBank/DDBJ databases">
        <authorList>
            <person name="Easwaran N."/>
            <person name="Lazarus H.P.S."/>
        </authorList>
    </citation>
    <scope>NUCLEOTIDE SEQUENCE [LARGE SCALE GENOMIC DNA]</scope>
    <source>
        <strain evidence="3 4">VIT-2023</strain>
    </source>
</reference>
<evidence type="ECO:0000256" key="2">
    <source>
        <dbReference type="SAM" id="Phobius"/>
    </source>
</evidence>
<dbReference type="Proteomes" id="UP001387110">
    <property type="component" value="Unassembled WGS sequence"/>
</dbReference>
<name>A0ABU8EDS4_9BACL</name>
<dbReference type="EMBL" id="JBAWKY010000001">
    <property type="protein sequence ID" value="MEI4461017.1"/>
    <property type="molecule type" value="Genomic_DNA"/>
</dbReference>
<organism evidence="3 4">
    <name type="scientific">Exiguobacterium indicum</name>
    <dbReference type="NCBI Taxonomy" id="296995"/>
    <lineage>
        <taxon>Bacteria</taxon>
        <taxon>Bacillati</taxon>
        <taxon>Bacillota</taxon>
        <taxon>Bacilli</taxon>
        <taxon>Bacillales</taxon>
        <taxon>Bacillales Family XII. Incertae Sedis</taxon>
        <taxon>Exiguobacterium</taxon>
    </lineage>
</organism>
<gene>
    <name evidence="3" type="ORF">SZL87_01125</name>
</gene>
<keyword evidence="2" id="KW-1133">Transmembrane helix</keyword>
<feature type="region of interest" description="Disordered" evidence="1">
    <location>
        <begin position="153"/>
        <end position="176"/>
    </location>
</feature>
<sequence>MHTFRAKLITSLIGSLVVFLLLSVSTQSAYEAFRNADFSEQETTIVRGCGKDTLSNLLFSKYNCQDDGIIDEDSEGEILGGSTGKTEKIDGTARGKANATKSPGFLESAEEKAGSSFSIILLLLLLVGCFIIYFVIKKRKRLTGKHTLESAEDMQDQSNFSFKNKTSSTTTQSIPTPPIESLRLMLFDFNQRLPRALKRRSHESLTDWTERIHLVTPLSPYFVTRYAAQAEVEALDAQAIHHFEQDLAHYLKTQISQ</sequence>
<dbReference type="RefSeq" id="WP_336448840.1">
    <property type="nucleotide sequence ID" value="NZ_JBAWKY010000001.1"/>
</dbReference>
<proteinExistence type="predicted"/>
<feature type="transmembrane region" description="Helical" evidence="2">
    <location>
        <begin position="116"/>
        <end position="136"/>
    </location>
</feature>
<evidence type="ECO:0000313" key="4">
    <source>
        <dbReference type="Proteomes" id="UP001387110"/>
    </source>
</evidence>
<evidence type="ECO:0000256" key="1">
    <source>
        <dbReference type="SAM" id="MobiDB-lite"/>
    </source>
</evidence>
<keyword evidence="2" id="KW-0472">Membrane</keyword>
<evidence type="ECO:0000313" key="3">
    <source>
        <dbReference type="EMBL" id="MEI4461017.1"/>
    </source>
</evidence>